<feature type="region of interest" description="Disordered" evidence="1">
    <location>
        <begin position="441"/>
        <end position="465"/>
    </location>
</feature>
<reference evidence="2" key="1">
    <citation type="submission" date="2024-02" db="EMBL/GenBank/DDBJ databases">
        <authorList>
            <consortium name="ELIXIR-Norway"/>
            <consortium name="Elixir Norway"/>
        </authorList>
    </citation>
    <scope>NUCLEOTIDE SEQUENCE</scope>
</reference>
<sequence length="465" mass="54279">MFDPVTPMDSGGTANYVSADWKQNPIYIHLKNVVKAEIQRTSKQLEVNCNDKYAKTRKMRDNYRILYRNLFRQIINELITEVMPKGTPLLKESQDPYKWASNFYQSQDNEKKKGNDESDVVDSYVDLIKNKIADSQDLALYNELLYKGDYEIAFEKGIQYYLMDLNKWNERWSDEFIDDIMHFNKACGEWYTDLVTGRPVVERFVPEMLWTSPFKRKDGEDLMYYRTEYEITFGDFVKTIGANLDPQKLKEVFEYQKTQGSCHGATWVDIDGRQNRYRDDAMIRVGRAACLTQDYDVDMDAIKAMYPNISNSDLSWYTGDEKLKLPQSTKHYNVWYSWYYIPPSTFALSNADYAWQSNFIFQLKKNQDQFRYGEDGRFSKSPLVIYDNGKQASFTDIVQYWMPKINFASMQYQNCLINDIEASILSEELIGGLLQAVDEDNNINPGNPDEPTGGNGRTLLWSNGK</sequence>
<evidence type="ECO:0000313" key="3">
    <source>
        <dbReference type="Proteomes" id="UP001497444"/>
    </source>
</evidence>
<proteinExistence type="predicted"/>
<protein>
    <submittedName>
        <fullName evidence="2">Uncharacterized protein</fullName>
    </submittedName>
</protein>
<accession>A0ABP0V9H8</accession>
<evidence type="ECO:0000256" key="1">
    <source>
        <dbReference type="SAM" id="MobiDB-lite"/>
    </source>
</evidence>
<evidence type="ECO:0000313" key="2">
    <source>
        <dbReference type="EMBL" id="CAK9250150.1"/>
    </source>
</evidence>
<dbReference type="Proteomes" id="UP001497444">
    <property type="component" value="Unassembled WGS sequence"/>
</dbReference>
<organism evidence="2 3">
    <name type="scientific">Sphagnum jensenii</name>
    <dbReference type="NCBI Taxonomy" id="128206"/>
    <lineage>
        <taxon>Eukaryota</taxon>
        <taxon>Viridiplantae</taxon>
        <taxon>Streptophyta</taxon>
        <taxon>Embryophyta</taxon>
        <taxon>Bryophyta</taxon>
        <taxon>Sphagnophytina</taxon>
        <taxon>Sphagnopsida</taxon>
        <taxon>Sphagnales</taxon>
        <taxon>Sphagnaceae</taxon>
        <taxon>Sphagnum</taxon>
    </lineage>
</organism>
<name>A0ABP0V9H8_9BRYO</name>
<keyword evidence="3" id="KW-1185">Reference proteome</keyword>
<dbReference type="EMBL" id="CAXAQS010000124">
    <property type="protein sequence ID" value="CAK9250150.1"/>
    <property type="molecule type" value="Genomic_DNA"/>
</dbReference>
<gene>
    <name evidence="2" type="ORF">CSSPJE1EN1_LOCUS25528</name>
</gene>
<comment type="caution">
    <text evidence="2">The sequence shown here is derived from an EMBL/GenBank/DDBJ whole genome shotgun (WGS) entry which is preliminary data.</text>
</comment>